<dbReference type="SUPFAM" id="SSF51445">
    <property type="entry name" value="(Trans)glycosidases"/>
    <property type="match status" value="1"/>
</dbReference>
<dbReference type="Proteomes" id="UP000659344">
    <property type="component" value="Unassembled WGS sequence"/>
</dbReference>
<proteinExistence type="predicted"/>
<reference evidence="3" key="1">
    <citation type="journal article" date="2019" name="Int. J. Syst. Evol. Microbiol.">
        <title>The Global Catalogue of Microorganisms (GCM) 10K type strain sequencing project: providing services to taxonomists for standard genome sequencing and annotation.</title>
        <authorList>
            <consortium name="The Broad Institute Genomics Platform"/>
            <consortium name="The Broad Institute Genome Sequencing Center for Infectious Disease"/>
            <person name="Wu L."/>
            <person name="Ma J."/>
        </authorList>
    </citation>
    <scope>NUCLEOTIDE SEQUENCE [LARGE SCALE GENOMIC DNA]</scope>
    <source>
        <strain evidence="3">CGMCC 1.12769</strain>
    </source>
</reference>
<keyword evidence="3" id="KW-1185">Reference proteome</keyword>
<name>A0ABQ1YWQ2_9BACL</name>
<dbReference type="RefSeq" id="WP_188542658.1">
    <property type="nucleotide sequence ID" value="NZ_BMFT01000009.1"/>
</dbReference>
<organism evidence="2 3">
    <name type="scientific">Paenibacillus segetis</name>
    <dbReference type="NCBI Taxonomy" id="1325360"/>
    <lineage>
        <taxon>Bacteria</taxon>
        <taxon>Bacillati</taxon>
        <taxon>Bacillota</taxon>
        <taxon>Bacilli</taxon>
        <taxon>Bacillales</taxon>
        <taxon>Paenibacillaceae</taxon>
        <taxon>Paenibacillus</taxon>
    </lineage>
</organism>
<dbReference type="InterPro" id="IPR012854">
    <property type="entry name" value="Cu_amine_oxidase-like_N"/>
</dbReference>
<evidence type="ECO:0000313" key="2">
    <source>
        <dbReference type="EMBL" id="GGH40719.1"/>
    </source>
</evidence>
<dbReference type="SUPFAM" id="SSF55383">
    <property type="entry name" value="Copper amine oxidase, domain N"/>
    <property type="match status" value="1"/>
</dbReference>
<gene>
    <name evidence="2" type="ORF">GCM10008013_50340</name>
</gene>
<sequence length="419" mass="45457">MKILGKALLTTVLVAGIFTGLHTNQVKAASPVSILLDSYPLPFPTEPIIVEGTTMVPFRAISEALGIQVTWTQSTKTILAIQGEGANTTRVQLTLGSKKAIVNGSTVNLNVAPQSVGGNTLIPLSFFSQQFGSDVKWDQATRTVSITSPQKRLYTLGFYAISSFSDAQSIPSLDSVAFGWSRIDENGKFTLTGKDYKMPLPAGDITSDTLISSASDSRTTPYLMVYSGDVNGELSKIINDADLRRQAIADMISAATSNKFKGILLDFEGLGLTTDKTITRQSFTSFVKDLSKETSANGLKLSLALHALNSSYQGYDYKALSKIADELVIMAYDYQKPNGVTPQPEPIDKVNEAITLALKETDPTKLVLGLNLYSENADSVTSLIGLAKRYNLKGIALWRLGLIISDQWTEIRQSVEFKK</sequence>
<dbReference type="InterPro" id="IPR001223">
    <property type="entry name" value="Glyco_hydro18_cat"/>
</dbReference>
<dbReference type="EMBL" id="BMFT01000009">
    <property type="protein sequence ID" value="GGH40719.1"/>
    <property type="molecule type" value="Genomic_DNA"/>
</dbReference>
<dbReference type="Gene3D" id="3.30.457.10">
    <property type="entry name" value="Copper amine oxidase-like, N-terminal domain"/>
    <property type="match status" value="1"/>
</dbReference>
<dbReference type="PROSITE" id="PS51910">
    <property type="entry name" value="GH18_2"/>
    <property type="match status" value="1"/>
</dbReference>
<comment type="caution">
    <text evidence="2">The sequence shown here is derived from an EMBL/GenBank/DDBJ whole genome shotgun (WGS) entry which is preliminary data.</text>
</comment>
<evidence type="ECO:0000259" key="1">
    <source>
        <dbReference type="PROSITE" id="PS51910"/>
    </source>
</evidence>
<feature type="domain" description="GH18" evidence="1">
    <location>
        <begin position="141"/>
        <end position="419"/>
    </location>
</feature>
<dbReference type="Pfam" id="PF07833">
    <property type="entry name" value="Cu_amine_oxidN1"/>
    <property type="match status" value="1"/>
</dbReference>
<dbReference type="InterPro" id="IPR017853">
    <property type="entry name" value="GH"/>
</dbReference>
<protein>
    <recommendedName>
        <fullName evidence="1">GH18 domain-containing protein</fullName>
    </recommendedName>
</protein>
<dbReference type="InterPro" id="IPR011583">
    <property type="entry name" value="Chitinase_II/V-like_cat"/>
</dbReference>
<dbReference type="InterPro" id="IPR036582">
    <property type="entry name" value="Mao_N_sf"/>
</dbReference>
<dbReference type="PANTHER" id="PTHR46066">
    <property type="entry name" value="CHITINASE DOMAIN-CONTAINING PROTEIN 1 FAMILY MEMBER"/>
    <property type="match status" value="1"/>
</dbReference>
<dbReference type="SMART" id="SM00636">
    <property type="entry name" value="Glyco_18"/>
    <property type="match status" value="1"/>
</dbReference>
<dbReference type="PANTHER" id="PTHR46066:SF2">
    <property type="entry name" value="CHITINASE DOMAIN-CONTAINING PROTEIN 1"/>
    <property type="match status" value="1"/>
</dbReference>
<dbReference type="Pfam" id="PF00704">
    <property type="entry name" value="Glyco_hydro_18"/>
    <property type="match status" value="1"/>
</dbReference>
<evidence type="ECO:0000313" key="3">
    <source>
        <dbReference type="Proteomes" id="UP000659344"/>
    </source>
</evidence>
<accession>A0ABQ1YWQ2</accession>
<dbReference type="Gene3D" id="3.20.20.80">
    <property type="entry name" value="Glycosidases"/>
    <property type="match status" value="1"/>
</dbReference>